<keyword evidence="5" id="KW-1185">Reference proteome</keyword>
<evidence type="ECO:0000313" key="4">
    <source>
        <dbReference type="Proteomes" id="UP000252631"/>
    </source>
</evidence>
<gene>
    <name evidence="2" type="ORF">BJ125_12831</name>
    <name evidence="3" type="ORF">SAMN05892882_12831</name>
</gene>
<organism evidence="3 4">
    <name type="scientific">Rhodopseudomonas pentothenatexigens</name>
    <dbReference type="NCBI Taxonomy" id="999699"/>
    <lineage>
        <taxon>Bacteria</taxon>
        <taxon>Pseudomonadati</taxon>
        <taxon>Pseudomonadota</taxon>
        <taxon>Alphaproteobacteria</taxon>
        <taxon>Hyphomicrobiales</taxon>
        <taxon>Nitrobacteraceae</taxon>
        <taxon>Rhodopseudomonas</taxon>
    </lineage>
</organism>
<feature type="transmembrane region" description="Helical" evidence="1">
    <location>
        <begin position="40"/>
        <end position="68"/>
    </location>
</feature>
<reference evidence="2 5" key="2">
    <citation type="submission" date="2018-07" db="EMBL/GenBank/DDBJ databases">
        <title>Genomic Encyclopedia of Archaeal and Bacterial Type Strains, Phase II (KMG-II): from individual species to whole genera.</title>
        <authorList>
            <person name="Goeker M."/>
        </authorList>
    </citation>
    <scope>NUCLEOTIDE SEQUENCE [LARGE SCALE GENOMIC DNA]</scope>
    <source>
        <strain evidence="2 5">JA575</strain>
    </source>
</reference>
<dbReference type="Proteomes" id="UP000256343">
    <property type="component" value="Unassembled WGS sequence"/>
</dbReference>
<keyword evidence="1" id="KW-0472">Membrane</keyword>
<dbReference type="OrthoDB" id="7277252at2"/>
<feature type="transmembrane region" description="Helical" evidence="1">
    <location>
        <begin position="7"/>
        <end position="28"/>
    </location>
</feature>
<evidence type="ECO:0000313" key="5">
    <source>
        <dbReference type="Proteomes" id="UP000256343"/>
    </source>
</evidence>
<sequence>MTPRLPLLLIAAGFVIWASAFTLLYAGLSLGCVAGWQSELIAGVTLLRAVLLAIWFAHLAALGTLLIYCVRLGRRSADRTFGFLRRAAIGSTMAAIAATVWTGAVIPAATPCL</sequence>
<evidence type="ECO:0000256" key="1">
    <source>
        <dbReference type="SAM" id="Phobius"/>
    </source>
</evidence>
<dbReference type="Proteomes" id="UP000252631">
    <property type="component" value="Unassembled WGS sequence"/>
</dbReference>
<dbReference type="RefSeq" id="WP_114360417.1">
    <property type="nucleotide sequence ID" value="NZ_QRDT01000028.1"/>
</dbReference>
<protein>
    <submittedName>
        <fullName evidence="3">Uncharacterized protein</fullName>
    </submittedName>
</protein>
<reference evidence="3 4" key="1">
    <citation type="submission" date="2017-08" db="EMBL/GenBank/DDBJ databases">
        <authorList>
            <person name="de Groot N.N."/>
        </authorList>
    </citation>
    <scope>NUCLEOTIDE SEQUENCE [LARGE SCALE GENOMIC DNA]</scope>
    <source>
        <strain evidence="3 4">JA575</strain>
    </source>
</reference>
<dbReference type="AlphaFoldDB" id="A0A336JZD9"/>
<feature type="transmembrane region" description="Helical" evidence="1">
    <location>
        <begin position="88"/>
        <end position="109"/>
    </location>
</feature>
<keyword evidence="1" id="KW-1133">Transmembrane helix</keyword>
<dbReference type="PROSITE" id="PS51257">
    <property type="entry name" value="PROKAR_LIPOPROTEIN"/>
    <property type="match status" value="1"/>
</dbReference>
<name>A0A336JZD9_9BRAD</name>
<evidence type="ECO:0000313" key="3">
    <source>
        <dbReference type="EMBL" id="SSW93004.1"/>
    </source>
</evidence>
<accession>A0A336JZD9</accession>
<dbReference type="EMBL" id="UFQQ01000028">
    <property type="protein sequence ID" value="SSW93004.1"/>
    <property type="molecule type" value="Genomic_DNA"/>
</dbReference>
<evidence type="ECO:0000313" key="2">
    <source>
        <dbReference type="EMBL" id="RED26080.1"/>
    </source>
</evidence>
<keyword evidence="1" id="KW-0812">Transmembrane</keyword>
<proteinExistence type="predicted"/>
<dbReference type="EMBL" id="QRDT01000028">
    <property type="protein sequence ID" value="RED26080.1"/>
    <property type="molecule type" value="Genomic_DNA"/>
</dbReference>